<protein>
    <submittedName>
        <fullName evidence="2">Alpha/beta fold hydrolase</fullName>
    </submittedName>
</protein>
<dbReference type="InterPro" id="IPR029058">
    <property type="entry name" value="AB_hydrolase_fold"/>
</dbReference>
<dbReference type="Pfam" id="PF12146">
    <property type="entry name" value="Hydrolase_4"/>
    <property type="match status" value="1"/>
</dbReference>
<proteinExistence type="predicted"/>
<dbReference type="PANTHER" id="PTHR43265">
    <property type="entry name" value="ESTERASE ESTD"/>
    <property type="match status" value="1"/>
</dbReference>
<comment type="caution">
    <text evidence="2">The sequence shown here is derived from an EMBL/GenBank/DDBJ whole genome shotgun (WGS) entry which is preliminary data.</text>
</comment>
<dbReference type="InterPro" id="IPR022742">
    <property type="entry name" value="Hydrolase_4"/>
</dbReference>
<dbReference type="AlphaFoldDB" id="A0AAW9SPR1"/>
<evidence type="ECO:0000313" key="2">
    <source>
        <dbReference type="EMBL" id="MEO3716008.1"/>
    </source>
</evidence>
<reference evidence="2" key="2">
    <citation type="submission" date="2024-05" db="EMBL/GenBank/DDBJ databases">
        <authorList>
            <person name="Wolfe A."/>
        </authorList>
    </citation>
    <scope>NUCLEOTIDE SEQUENCE</scope>
    <source>
        <strain evidence="2">UMB1064</strain>
    </source>
</reference>
<dbReference type="PANTHER" id="PTHR43265:SF1">
    <property type="entry name" value="ESTERASE ESTD"/>
    <property type="match status" value="1"/>
</dbReference>
<accession>A0AAW9SPR1</accession>
<dbReference type="Proteomes" id="UP001223646">
    <property type="component" value="Unassembled WGS sequence"/>
</dbReference>
<keyword evidence="2" id="KW-0378">Hydrolase</keyword>
<reference evidence="2" key="1">
    <citation type="submission" date="2023-05" db="EMBL/GenBank/DDBJ databases">
        <authorList>
            <person name="Du J."/>
        </authorList>
    </citation>
    <scope>NUCLEOTIDE SEQUENCE</scope>
    <source>
        <strain evidence="2">UMB1064</strain>
    </source>
</reference>
<dbReference type="GO" id="GO:0052689">
    <property type="term" value="F:carboxylic ester hydrolase activity"/>
    <property type="evidence" value="ECO:0007669"/>
    <property type="project" value="TreeGrafter"/>
</dbReference>
<dbReference type="Gene3D" id="3.40.50.1820">
    <property type="entry name" value="alpha/beta hydrolase"/>
    <property type="match status" value="1"/>
</dbReference>
<sequence length="255" mass="27565">MPTKHLKFTGSTGETLAASIDLPDGQPRAWALFGHCFTCNRMVPGASRTCKALAKKGIAAFRFDFTGLGQSTGDFGETTFQTNIDDLKAAYEFMEAEFEAPSLLIGHSLGGAAALNAGHDMPKVKAVATIGAPFDPAHSIVRIAGDISTVDEHGTQVLQIEGRGIPISREFLEVLADYNPEVYLSQLRKPLLILHSPTDQTVGIDSAQKIFQVSRYPKSLMSLDRADHLLTRAKSAARAADLIYAWADSYLPEAE</sequence>
<evidence type="ECO:0000259" key="1">
    <source>
        <dbReference type="Pfam" id="PF12146"/>
    </source>
</evidence>
<dbReference type="InterPro" id="IPR053145">
    <property type="entry name" value="AB_hydrolase_Est10"/>
</dbReference>
<gene>
    <name evidence="2" type="ORF">QP460_000160</name>
</gene>
<dbReference type="EMBL" id="JASOOY020000001">
    <property type="protein sequence ID" value="MEO3716008.1"/>
    <property type="molecule type" value="Genomic_DNA"/>
</dbReference>
<name>A0AAW9SPR1_CORAY</name>
<organism evidence="2 3">
    <name type="scientific">Corynebacterium amycolatum</name>
    <dbReference type="NCBI Taxonomy" id="43765"/>
    <lineage>
        <taxon>Bacteria</taxon>
        <taxon>Bacillati</taxon>
        <taxon>Actinomycetota</taxon>
        <taxon>Actinomycetes</taxon>
        <taxon>Mycobacteriales</taxon>
        <taxon>Corynebacteriaceae</taxon>
        <taxon>Corynebacterium</taxon>
    </lineage>
</organism>
<feature type="domain" description="Serine aminopeptidase S33" evidence="1">
    <location>
        <begin position="48"/>
        <end position="140"/>
    </location>
</feature>
<evidence type="ECO:0000313" key="3">
    <source>
        <dbReference type="Proteomes" id="UP001223646"/>
    </source>
</evidence>
<dbReference type="RefSeq" id="WP_070851297.1">
    <property type="nucleotide sequence ID" value="NZ_JAFJMG010000012.1"/>
</dbReference>
<dbReference type="SUPFAM" id="SSF53474">
    <property type="entry name" value="alpha/beta-Hydrolases"/>
    <property type="match status" value="1"/>
</dbReference>